<feature type="non-terminal residue" evidence="1">
    <location>
        <position position="195"/>
    </location>
</feature>
<comment type="caution">
    <text evidence="1">The sequence shown here is derived from an EMBL/GenBank/DDBJ whole genome shotgun (WGS) entry which is preliminary data.</text>
</comment>
<proteinExistence type="predicted"/>
<gene>
    <name evidence="1" type="ORF">S06H3_23307</name>
</gene>
<evidence type="ECO:0000313" key="1">
    <source>
        <dbReference type="EMBL" id="GAI06134.1"/>
    </source>
</evidence>
<feature type="non-terminal residue" evidence="1">
    <location>
        <position position="1"/>
    </location>
</feature>
<dbReference type="EMBL" id="BARV01012642">
    <property type="protein sequence ID" value="GAI06134.1"/>
    <property type="molecule type" value="Genomic_DNA"/>
</dbReference>
<reference evidence="1" key="1">
    <citation type="journal article" date="2014" name="Front. Microbiol.">
        <title>High frequency of phylogenetically diverse reductive dehalogenase-homologous genes in deep subseafloor sedimentary metagenomes.</title>
        <authorList>
            <person name="Kawai M."/>
            <person name="Futagami T."/>
            <person name="Toyoda A."/>
            <person name="Takaki Y."/>
            <person name="Nishi S."/>
            <person name="Hori S."/>
            <person name="Arai W."/>
            <person name="Tsubouchi T."/>
            <person name="Morono Y."/>
            <person name="Uchiyama I."/>
            <person name="Ito T."/>
            <person name="Fujiyama A."/>
            <person name="Inagaki F."/>
            <person name="Takami H."/>
        </authorList>
    </citation>
    <scope>NUCLEOTIDE SEQUENCE</scope>
    <source>
        <strain evidence="1">Expedition CK06-06</strain>
    </source>
</reference>
<protein>
    <submittedName>
        <fullName evidence="1">Uncharacterized protein</fullName>
    </submittedName>
</protein>
<dbReference type="AlphaFoldDB" id="X1MIE1"/>
<accession>X1MIE1</accession>
<sequence>AVWRRMESRYLRWGRIPGMLILNSSAEYPDDFLEKVAKENDPNTMVIEHSTWETKPATRFTGQKVYVFVGDNDHAPKLCKTDEEKEQWGRIGIVKAVPAEYKSDFERDLEGAVRDIIGVNVRSVSRFFPSDEKLEKMVDATIPMPFLPEYSEGVPSHELSKALLWHKFFLPPTAAEQKAGRRLTQKRHFLHPGAV</sequence>
<name>X1MIE1_9ZZZZ</name>
<organism evidence="1">
    <name type="scientific">marine sediment metagenome</name>
    <dbReference type="NCBI Taxonomy" id="412755"/>
    <lineage>
        <taxon>unclassified sequences</taxon>
        <taxon>metagenomes</taxon>
        <taxon>ecological metagenomes</taxon>
    </lineage>
</organism>